<evidence type="ECO:0000256" key="5">
    <source>
        <dbReference type="ARBA" id="ARBA00023180"/>
    </source>
</evidence>
<accession>Q17L59</accession>
<dbReference type="PANTHER" id="PTHR45842">
    <property type="entry name" value="SYNAPTIC ADHESION-LIKE MOLECULE SALM"/>
    <property type="match status" value="1"/>
</dbReference>
<feature type="compositionally biased region" description="Low complexity" evidence="6">
    <location>
        <begin position="1062"/>
        <end position="1073"/>
    </location>
</feature>
<dbReference type="PaxDb" id="7159-AAEL001469-PA"/>
<name>Q17L59_AEDAE</name>
<dbReference type="InterPro" id="IPR003598">
    <property type="entry name" value="Ig_sub2"/>
</dbReference>
<feature type="domain" description="Ig-like" evidence="9">
    <location>
        <begin position="616"/>
        <end position="710"/>
    </location>
</feature>
<keyword evidence="7" id="KW-1133">Transmembrane helix</keyword>
<dbReference type="PROSITE" id="PS50835">
    <property type="entry name" value="IG_LIKE"/>
    <property type="match status" value="1"/>
</dbReference>
<reference evidence="10" key="3">
    <citation type="submission" date="2012-09" db="EMBL/GenBank/DDBJ databases">
        <authorList>
            <consortium name="VectorBase"/>
        </authorList>
    </citation>
    <scope>NUCLEOTIDE SEQUENCE</scope>
    <source>
        <strain evidence="10">Liverpool</strain>
    </source>
</reference>
<dbReference type="Gene3D" id="2.60.40.10">
    <property type="entry name" value="Immunoglobulins"/>
    <property type="match status" value="1"/>
</dbReference>
<dbReference type="EMBL" id="CH477218">
    <property type="protein sequence ID" value="EAT47436.1"/>
    <property type="molecule type" value="Genomic_DNA"/>
</dbReference>
<feature type="region of interest" description="Disordered" evidence="6">
    <location>
        <begin position="1054"/>
        <end position="1074"/>
    </location>
</feature>
<evidence type="ECO:0000259" key="9">
    <source>
        <dbReference type="PROSITE" id="PS50835"/>
    </source>
</evidence>
<evidence type="ECO:0000256" key="7">
    <source>
        <dbReference type="SAM" id="Phobius"/>
    </source>
</evidence>
<evidence type="ECO:0000313" key="11">
    <source>
        <dbReference type="Proteomes" id="UP000682892"/>
    </source>
</evidence>
<dbReference type="OMA" id="PHDEIVT"/>
<dbReference type="VEuPathDB" id="VectorBase:AAEL020163"/>
<dbReference type="AlphaFoldDB" id="Q17L59"/>
<evidence type="ECO:0000256" key="1">
    <source>
        <dbReference type="ARBA" id="ARBA00022614"/>
    </source>
</evidence>
<dbReference type="PANTHER" id="PTHR45842:SF12">
    <property type="entry name" value="KEKKON 5, ISOFORM A"/>
    <property type="match status" value="1"/>
</dbReference>
<keyword evidence="5" id="KW-0325">Glycoprotein</keyword>
<dbReference type="HOGENOM" id="CLU_284570_0_0_1"/>
<evidence type="ECO:0000256" key="3">
    <source>
        <dbReference type="ARBA" id="ARBA00022737"/>
    </source>
</evidence>
<dbReference type="InterPro" id="IPR032675">
    <property type="entry name" value="LRR_dom_sf"/>
</dbReference>
<dbReference type="SUPFAM" id="SSF52058">
    <property type="entry name" value="L domain-like"/>
    <property type="match status" value="1"/>
</dbReference>
<evidence type="ECO:0000256" key="6">
    <source>
        <dbReference type="SAM" id="MobiDB-lite"/>
    </source>
</evidence>
<dbReference type="InterPro" id="IPR013783">
    <property type="entry name" value="Ig-like_fold"/>
</dbReference>
<dbReference type="FunFam" id="3.80.10.10:FF:000082">
    <property type="entry name" value="Leucine-rich repeat-containing 24"/>
    <property type="match status" value="1"/>
</dbReference>
<evidence type="ECO:0000256" key="4">
    <source>
        <dbReference type="ARBA" id="ARBA00023157"/>
    </source>
</evidence>
<keyword evidence="1" id="KW-0433">Leucine-rich repeat</keyword>
<proteinExistence type="predicted"/>
<dbReference type="InterPro" id="IPR003599">
    <property type="entry name" value="Ig_sub"/>
</dbReference>
<dbReference type="InterPro" id="IPR001611">
    <property type="entry name" value="Leu-rich_rpt"/>
</dbReference>
<evidence type="ECO:0000313" key="10">
    <source>
        <dbReference type="EMBL" id="EAT47436.1"/>
    </source>
</evidence>
<dbReference type="SMART" id="SM00369">
    <property type="entry name" value="LRR_TYP"/>
    <property type="match status" value="5"/>
</dbReference>
<evidence type="ECO:0000256" key="2">
    <source>
        <dbReference type="ARBA" id="ARBA00022729"/>
    </source>
</evidence>
<dbReference type="Pfam" id="PF13927">
    <property type="entry name" value="Ig_3"/>
    <property type="match status" value="1"/>
</dbReference>
<keyword evidence="7" id="KW-0812">Transmembrane</keyword>
<keyword evidence="4" id="KW-1015">Disulfide bond</keyword>
<dbReference type="SMART" id="SM00082">
    <property type="entry name" value="LRRCT"/>
    <property type="match status" value="1"/>
</dbReference>
<feature type="signal peptide" evidence="8">
    <location>
        <begin position="1"/>
        <end position="29"/>
    </location>
</feature>
<feature type="region of interest" description="Disordered" evidence="6">
    <location>
        <begin position="906"/>
        <end position="936"/>
    </location>
</feature>
<dbReference type="Proteomes" id="UP000682892">
    <property type="component" value="Chromosome 2"/>
</dbReference>
<dbReference type="eggNOG" id="KOG0619">
    <property type="taxonomic scope" value="Eukaryota"/>
</dbReference>
<dbReference type="InterPro" id="IPR003591">
    <property type="entry name" value="Leu-rich_rpt_typical-subtyp"/>
</dbReference>
<feature type="transmembrane region" description="Helical" evidence="7">
    <location>
        <begin position="728"/>
        <end position="754"/>
    </location>
</feature>
<reference evidence="10" key="1">
    <citation type="submission" date="2005-10" db="EMBL/GenBank/DDBJ databases">
        <authorList>
            <person name="Loftus B.J."/>
            <person name="Nene V.M."/>
            <person name="Hannick L.I."/>
            <person name="Bidwell S."/>
            <person name="Haas B."/>
            <person name="Amedeo P."/>
            <person name="Orvis J."/>
            <person name="Wortman J.R."/>
            <person name="White O.R."/>
            <person name="Salzberg S."/>
            <person name="Shumway M."/>
            <person name="Koo H."/>
            <person name="Zhao Y."/>
            <person name="Holmes M."/>
            <person name="Miller J."/>
            <person name="Schatz M."/>
            <person name="Pop M."/>
            <person name="Pai G."/>
            <person name="Utterback T."/>
            <person name="Rogers Y.-H."/>
            <person name="Kravitz S."/>
            <person name="Fraser C.M."/>
        </authorList>
    </citation>
    <scope>NUCLEOTIDE SEQUENCE</scope>
    <source>
        <strain evidence="10">Liverpool</strain>
    </source>
</reference>
<dbReference type="InterPro" id="IPR007110">
    <property type="entry name" value="Ig-like_dom"/>
</dbReference>
<reference evidence="10" key="2">
    <citation type="journal article" date="2007" name="Science">
        <title>Genome sequence of Aedes aegypti, a major arbovirus vector.</title>
        <authorList>
            <person name="Nene V."/>
            <person name="Wortman J.R."/>
            <person name="Lawson D."/>
            <person name="Haas B."/>
            <person name="Kodira C."/>
            <person name="Tu Z.J."/>
            <person name="Loftus B."/>
            <person name="Xi Z."/>
            <person name="Megy K."/>
            <person name="Grabherr M."/>
            <person name="Ren Q."/>
            <person name="Zdobnov E.M."/>
            <person name="Lobo N.F."/>
            <person name="Campbell K.S."/>
            <person name="Brown S.E."/>
            <person name="Bonaldo M.F."/>
            <person name="Zhu J."/>
            <person name="Sinkins S.P."/>
            <person name="Hogenkamp D.G."/>
            <person name="Amedeo P."/>
            <person name="Arensburger P."/>
            <person name="Atkinson P.W."/>
            <person name="Bidwell S."/>
            <person name="Biedler J."/>
            <person name="Birney E."/>
            <person name="Bruggner R.V."/>
            <person name="Costas J."/>
            <person name="Coy M.R."/>
            <person name="Crabtree J."/>
            <person name="Crawford M."/>
            <person name="Debruyn B."/>
            <person name="Decaprio D."/>
            <person name="Eiglmeier K."/>
            <person name="Eisenstadt E."/>
            <person name="El-Dorry H."/>
            <person name="Gelbart W.M."/>
            <person name="Gomes S.L."/>
            <person name="Hammond M."/>
            <person name="Hannick L.I."/>
            <person name="Hogan J.R."/>
            <person name="Holmes M.H."/>
            <person name="Jaffe D."/>
            <person name="Johnston J.S."/>
            <person name="Kennedy R.C."/>
            <person name="Koo H."/>
            <person name="Kravitz S."/>
            <person name="Kriventseva E.V."/>
            <person name="Kulp D."/>
            <person name="Labutti K."/>
            <person name="Lee E."/>
            <person name="Li S."/>
            <person name="Lovin D.D."/>
            <person name="Mao C."/>
            <person name="Mauceli E."/>
            <person name="Menck C.F."/>
            <person name="Miller J.R."/>
            <person name="Montgomery P."/>
            <person name="Mori A."/>
            <person name="Nascimento A.L."/>
            <person name="Naveira H.F."/>
            <person name="Nusbaum C."/>
            <person name="O'leary S."/>
            <person name="Orvis J."/>
            <person name="Pertea M."/>
            <person name="Quesneville H."/>
            <person name="Reidenbach K.R."/>
            <person name="Rogers Y.H."/>
            <person name="Roth C.W."/>
            <person name="Schneider J.R."/>
            <person name="Schatz M."/>
            <person name="Shumway M."/>
            <person name="Stanke M."/>
            <person name="Stinson E.O."/>
            <person name="Tubio J.M."/>
            <person name="Vanzee J.P."/>
            <person name="Verjovski-Almeida S."/>
            <person name="Werner D."/>
            <person name="White O."/>
            <person name="Wyder S."/>
            <person name="Zeng Q."/>
            <person name="Zhao Q."/>
            <person name="Zhao Y."/>
            <person name="Hill C.A."/>
            <person name="Raikhel A.S."/>
            <person name="Soares M.B."/>
            <person name="Knudson D.L."/>
            <person name="Lee N.H."/>
            <person name="Galagan J."/>
            <person name="Salzberg S.L."/>
            <person name="Paulsen I.T."/>
            <person name="Dimopoulos G."/>
            <person name="Collins F.H."/>
            <person name="Birren B."/>
            <person name="Fraser-Liggett C.M."/>
            <person name="Severson D.W."/>
        </authorList>
    </citation>
    <scope>NUCLEOTIDE SEQUENCE [LARGE SCALE GENOMIC DNA]</scope>
    <source>
        <strain evidence="10">Liverpool</strain>
    </source>
</reference>
<dbReference type="SUPFAM" id="SSF48726">
    <property type="entry name" value="Immunoglobulin"/>
    <property type="match status" value="1"/>
</dbReference>
<feature type="compositionally biased region" description="Polar residues" evidence="6">
    <location>
        <begin position="908"/>
        <end position="919"/>
    </location>
</feature>
<keyword evidence="2 8" id="KW-0732">Signal</keyword>
<dbReference type="InterPro" id="IPR000483">
    <property type="entry name" value="Cys-rich_flank_reg_C"/>
</dbReference>
<dbReference type="GO" id="GO:0071944">
    <property type="term" value="C:cell periphery"/>
    <property type="evidence" value="ECO:0007669"/>
    <property type="project" value="UniProtKB-ARBA"/>
</dbReference>
<dbReference type="Pfam" id="PF13855">
    <property type="entry name" value="LRR_8"/>
    <property type="match status" value="2"/>
</dbReference>
<dbReference type="SMART" id="SM00409">
    <property type="entry name" value="IG"/>
    <property type="match status" value="1"/>
</dbReference>
<dbReference type="PhylomeDB" id="Q17L59"/>
<organism evidence="10 11">
    <name type="scientific">Aedes aegypti</name>
    <name type="common">Yellowfever mosquito</name>
    <name type="synonym">Culex aegypti</name>
    <dbReference type="NCBI Taxonomy" id="7159"/>
    <lineage>
        <taxon>Eukaryota</taxon>
        <taxon>Metazoa</taxon>
        <taxon>Ecdysozoa</taxon>
        <taxon>Arthropoda</taxon>
        <taxon>Hexapoda</taxon>
        <taxon>Insecta</taxon>
        <taxon>Pterygota</taxon>
        <taxon>Neoptera</taxon>
        <taxon>Endopterygota</taxon>
        <taxon>Diptera</taxon>
        <taxon>Nematocera</taxon>
        <taxon>Culicoidea</taxon>
        <taxon>Culicidae</taxon>
        <taxon>Culicinae</taxon>
        <taxon>Aedini</taxon>
        <taxon>Aedes</taxon>
        <taxon>Stegomyia</taxon>
    </lineage>
</organism>
<keyword evidence="7" id="KW-0472">Membrane</keyword>
<dbReference type="InterPro" id="IPR036179">
    <property type="entry name" value="Ig-like_dom_sf"/>
</dbReference>
<dbReference type="InterPro" id="IPR050467">
    <property type="entry name" value="LRFN"/>
</dbReference>
<gene>
    <name evidence="10" type="ORF">AaeL_AAEL001469</name>
</gene>
<protein>
    <submittedName>
        <fullName evidence="10">AAEL001469-PA</fullName>
    </submittedName>
</protein>
<keyword evidence="3" id="KW-0677">Repeat</keyword>
<dbReference type="Gene3D" id="3.80.10.10">
    <property type="entry name" value="Ribonuclease Inhibitor"/>
    <property type="match status" value="2"/>
</dbReference>
<evidence type="ECO:0000256" key="8">
    <source>
        <dbReference type="SAM" id="SignalP"/>
    </source>
</evidence>
<sequence length="1091" mass="121225">MGLCLSEGVFFSLCRRVFSLLFIFPLLAASRHNNGHPLEKAQEKTFQDPLLLNKSDYGSNFIHCGCIVRAVVSSTFTYETIREGEEESQINPQRTKPPIMTTTTRTMMMMAATAEKFILVVEPFGLFRIGGNRSEPGIRCGAQIGFLFRPLGVPAYQSPEGQTRPNASAQQANIPGHCQSLTVRLIIASWCVKAKTVVHGTIWHKSPLHPVHSGALHCHFLSVLSEAEVFVHPDVRFGPSGTRFKISHSAHEMASQCDTWMSFLSWEKFSVLSPERSDPVGDDVNRMNRLHALPTKALQLDASVVRECGEYVHKKRFTEVTSKDAAVEEPVATVATEATGVSAVTAVAAMTEDAVPQNPECMLLLLVSPILSVDWTASCPASCVCKWSSGKKSALCNNLTISSIPSNLSTELQVLVLNDNNIAYLNREEFTSLGLGNLQKIHLKHSRVKYVHREAFTNLKILIEVDLSENEIESLDKQTFAGNNRLRIIYLYSNPLKHLVSDQFPVLPYLRNIDLHNCQLNSIAETAFSNLELLEFLDLTKNQLEYLPHYVFNHMKNLKTLLLEENPWNCDCHLRDFRGWYLNNSLNRRSLQCHRPFSLKGSTWESVETDQFGCVPHVEVFRDNADDIEDLGANITYRCMVYGDPEPSATWDLNGKIVDQELVETERVTRIGEQTIVWSNLTILNITSNDSGYYTCTASNKIGFESKNFSLILPEVVERVIIKTPETFWYFGLILGIFGTIFGLLSLSVVICLCKRKFRTRRRKKNIKSSVSFNDQEKKLLDLSITTNERQEFSASDVMTPSTKTDSTIAMEPVQITIESIAAKREEFPLNVGVFPPPPEFCSQMVPNPAYGNIFISVSVTQDALDNPDLNMYPDLLNIPNRSKGKLIPVNVSSYATLPRKNRPALTAASSGCSSQPPSLTAVPPPTIPTQHPTASTSGVIAPVETLQLQDSIVNYSNIEETCEITGLNNNPAAMCQECSKLMNSSAKMNVRFSKADLVNRCENSFPCLKYDNMGRRYTASGNSTLSLPEVSRQVVLEQESIFIKQEIEPIKEIPTPPLAPATPTASESSPGPSGLGTAAIFVTGNDFVSL</sequence>
<dbReference type="SMART" id="SM00408">
    <property type="entry name" value="IGc2"/>
    <property type="match status" value="1"/>
</dbReference>
<feature type="chain" id="PRO_5014308177" evidence="8">
    <location>
        <begin position="30"/>
        <end position="1091"/>
    </location>
</feature>
<dbReference type="STRING" id="7159.Q17L59"/>